<protein>
    <submittedName>
        <fullName evidence="1">Uncharacterized protein</fullName>
    </submittedName>
</protein>
<organism evidence="1">
    <name type="scientific">marine sediment metagenome</name>
    <dbReference type="NCBI Taxonomy" id="412755"/>
    <lineage>
        <taxon>unclassified sequences</taxon>
        <taxon>metagenomes</taxon>
        <taxon>ecological metagenomes</taxon>
    </lineage>
</organism>
<name>A0A0F9CE46_9ZZZZ</name>
<proteinExistence type="predicted"/>
<reference evidence="1" key="1">
    <citation type="journal article" date="2015" name="Nature">
        <title>Complex archaea that bridge the gap between prokaryotes and eukaryotes.</title>
        <authorList>
            <person name="Spang A."/>
            <person name="Saw J.H."/>
            <person name="Jorgensen S.L."/>
            <person name="Zaremba-Niedzwiedzka K."/>
            <person name="Martijn J."/>
            <person name="Lind A.E."/>
            <person name="van Eijk R."/>
            <person name="Schleper C."/>
            <person name="Guy L."/>
            <person name="Ettema T.J."/>
        </authorList>
    </citation>
    <scope>NUCLEOTIDE SEQUENCE</scope>
</reference>
<dbReference type="AlphaFoldDB" id="A0A0F9CE46"/>
<accession>A0A0F9CE46</accession>
<evidence type="ECO:0000313" key="1">
    <source>
        <dbReference type="EMBL" id="KKL03961.1"/>
    </source>
</evidence>
<dbReference type="EMBL" id="LAZR01044721">
    <property type="protein sequence ID" value="KKL03961.1"/>
    <property type="molecule type" value="Genomic_DNA"/>
</dbReference>
<gene>
    <name evidence="1" type="ORF">LCGC14_2620840</name>
</gene>
<sequence>MRFKPPKLEEIESYVREKNLTVDPGFFFQYFTEGEWIDSNNKPVRNWKLKILTWHRMNLERGRPHKCSFGSCKRTGIYIAGNDRDGHPYYRCIDHKPKPKPLPKELVPKMKMVEPVRRIDVNDQRNANMNALKGLKDK</sequence>
<comment type="caution">
    <text evidence="1">The sequence shown here is derived from an EMBL/GenBank/DDBJ whole genome shotgun (WGS) entry which is preliminary data.</text>
</comment>